<comment type="similarity">
    <text evidence="2">Belongs to the ABC transporter superfamily.</text>
</comment>
<comment type="subcellular location">
    <subcellularLocation>
        <location evidence="1">Cell membrane</location>
        <topology evidence="1">Multi-pass membrane protein</topology>
    </subcellularLocation>
</comment>
<dbReference type="GO" id="GO:0005886">
    <property type="term" value="C:plasma membrane"/>
    <property type="evidence" value="ECO:0007669"/>
    <property type="project" value="UniProtKB-SubCell"/>
</dbReference>
<evidence type="ECO:0000256" key="2">
    <source>
        <dbReference type="ARBA" id="ARBA00005417"/>
    </source>
</evidence>
<sequence length="722" mass="77529">MSHGSQASVPWSKSSVSPPSVASRSSGSLAPAGAEAVAAIKRNTAPAKRTPFAHRPSPVPTIPASFRTRSLKGYFTNIRHSVRRTRPRTVRNVSVGAAIPCGEQERTGVARDRRPGQRKAKRGGAARARAPELAPRAPQAGPMRSLGTSPLLAIFRGFTYGYVALFAFGFFLPFLYMAMSFVPMGIMDRVGTSRSGSTLVTLILIAAVVTVTLTLIEVVRAQVLERMGTVIDEKLTRICFDAFNREKRGAGGSPAQALADLQTVRRFLCGPSLSAIVDAFWSPLFVCVMFAISPAFGVLILCLLALSGAASFATHTLVAGHMSHAQRLEGEANEFGLAVSRNAETVRVMGMLPFLTERWYGLHSGALGWRAAAQTRAGRIGLVPRMVQNGQMILVYGLGGFLFLENLIHIGVLFVVLLMMMRAQGPLQHIVTNWNSFQSFWLATKRLDALLRSVEAAPRHIELPPPRGALVVTRLVGGPPEIEKPIVNDVSFTLQPGRILGVVGPSGAGKSCLSRLLVGIWRARRGTVVFGEQDLTHWNPDDLGRHIGYVPQDVEFLPGTVAENIARFDPQASSEKILEAVDMAGIHDILRGLPNGYSTRLGPGGHTLSGGQRQRLALARAVYGMPRLLVLDEPNSNLDAGAEQLLGRSIQAMRDAGSAVIVVSHRISLLAFCDDILVLNEGTVQAIGGREQIFNRLPRLKAAPAAPPILDLAADIGGSRAA</sequence>
<dbReference type="PROSITE" id="PS50893">
    <property type="entry name" value="ABC_TRANSPORTER_2"/>
    <property type="match status" value="1"/>
</dbReference>
<evidence type="ECO:0000256" key="8">
    <source>
        <dbReference type="SAM" id="MobiDB-lite"/>
    </source>
</evidence>
<evidence type="ECO:0000313" key="13">
    <source>
        <dbReference type="Proteomes" id="UP000432089"/>
    </source>
</evidence>
<keyword evidence="3 9" id="KW-0812">Transmembrane</keyword>
<dbReference type="InterPro" id="IPR003439">
    <property type="entry name" value="ABC_transporter-like_ATP-bd"/>
</dbReference>
<organism evidence="12 13">
    <name type="scientific">Plantimonas leprariae</name>
    <dbReference type="NCBI Taxonomy" id="2615207"/>
    <lineage>
        <taxon>Bacteria</taxon>
        <taxon>Pseudomonadati</taxon>
        <taxon>Pseudomonadota</taxon>
        <taxon>Alphaproteobacteria</taxon>
        <taxon>Hyphomicrobiales</taxon>
        <taxon>Aurantimonadaceae</taxon>
        <taxon>Plantimonas</taxon>
    </lineage>
</organism>
<feature type="compositionally biased region" description="Low complexity" evidence="8">
    <location>
        <begin position="125"/>
        <end position="140"/>
    </location>
</feature>
<dbReference type="Gene3D" id="3.40.50.300">
    <property type="entry name" value="P-loop containing nucleotide triphosphate hydrolases"/>
    <property type="match status" value="1"/>
</dbReference>
<dbReference type="GO" id="GO:0005524">
    <property type="term" value="F:ATP binding"/>
    <property type="evidence" value="ECO:0007669"/>
    <property type="project" value="UniProtKB-KW"/>
</dbReference>
<dbReference type="InterPro" id="IPR027417">
    <property type="entry name" value="P-loop_NTPase"/>
</dbReference>
<evidence type="ECO:0000259" key="10">
    <source>
        <dbReference type="PROSITE" id="PS50893"/>
    </source>
</evidence>
<evidence type="ECO:0000256" key="7">
    <source>
        <dbReference type="ARBA" id="ARBA00023136"/>
    </source>
</evidence>
<dbReference type="InterPro" id="IPR017871">
    <property type="entry name" value="ABC_transporter-like_CS"/>
</dbReference>
<dbReference type="Gene3D" id="1.20.1560.10">
    <property type="entry name" value="ABC transporter type 1, transmembrane domain"/>
    <property type="match status" value="1"/>
</dbReference>
<dbReference type="PROSITE" id="PS00211">
    <property type="entry name" value="ABC_TRANSPORTER_1"/>
    <property type="match status" value="1"/>
</dbReference>
<feature type="region of interest" description="Disordered" evidence="8">
    <location>
        <begin position="104"/>
        <end position="141"/>
    </location>
</feature>
<feature type="region of interest" description="Disordered" evidence="8">
    <location>
        <begin position="45"/>
        <end position="64"/>
    </location>
</feature>
<evidence type="ECO:0000256" key="5">
    <source>
        <dbReference type="ARBA" id="ARBA00022840"/>
    </source>
</evidence>
<evidence type="ECO:0000256" key="6">
    <source>
        <dbReference type="ARBA" id="ARBA00022989"/>
    </source>
</evidence>
<evidence type="ECO:0000259" key="11">
    <source>
        <dbReference type="PROSITE" id="PS50929"/>
    </source>
</evidence>
<reference evidence="12 13" key="1">
    <citation type="submission" date="2019-09" db="EMBL/GenBank/DDBJ databases">
        <title>YIM 132180 draft genome.</title>
        <authorList>
            <person name="Zhang K."/>
        </authorList>
    </citation>
    <scope>NUCLEOTIDE SEQUENCE [LARGE SCALE GENOMIC DNA]</scope>
    <source>
        <strain evidence="12 13">YIM 132180</strain>
    </source>
</reference>
<dbReference type="Proteomes" id="UP000432089">
    <property type="component" value="Unassembled WGS sequence"/>
</dbReference>
<dbReference type="SUPFAM" id="SSF90123">
    <property type="entry name" value="ABC transporter transmembrane region"/>
    <property type="match status" value="1"/>
</dbReference>
<keyword evidence="6 9" id="KW-1133">Transmembrane helix</keyword>
<feature type="transmembrane region" description="Helical" evidence="9">
    <location>
        <begin position="393"/>
        <end position="421"/>
    </location>
</feature>
<protein>
    <submittedName>
        <fullName evidence="12">ATP-binding cassette domain-containing protein</fullName>
    </submittedName>
</protein>
<feature type="transmembrane region" description="Helical" evidence="9">
    <location>
        <begin position="298"/>
        <end position="318"/>
    </location>
</feature>
<keyword evidence="13" id="KW-1185">Reference proteome</keyword>
<feature type="domain" description="ABC transporter" evidence="10">
    <location>
        <begin position="470"/>
        <end position="706"/>
    </location>
</feature>
<feature type="transmembrane region" description="Helical" evidence="9">
    <location>
        <begin position="273"/>
        <end position="292"/>
    </location>
</feature>
<dbReference type="SUPFAM" id="SSF52540">
    <property type="entry name" value="P-loop containing nucleoside triphosphate hydrolases"/>
    <property type="match status" value="1"/>
</dbReference>
<evidence type="ECO:0000256" key="1">
    <source>
        <dbReference type="ARBA" id="ARBA00004651"/>
    </source>
</evidence>
<dbReference type="EMBL" id="VZDO01000011">
    <property type="protein sequence ID" value="KAB0679039.1"/>
    <property type="molecule type" value="Genomic_DNA"/>
</dbReference>
<dbReference type="PANTHER" id="PTHR24221:SF248">
    <property type="entry name" value="ABC TRANSPORTER TRANSMEMBRANE REGION"/>
    <property type="match status" value="1"/>
</dbReference>
<feature type="domain" description="ABC transmembrane type-1" evidence="11">
    <location>
        <begin position="174"/>
        <end position="439"/>
    </location>
</feature>
<keyword evidence="5 12" id="KW-0067">ATP-binding</keyword>
<dbReference type="GO" id="GO:0016887">
    <property type="term" value="F:ATP hydrolysis activity"/>
    <property type="evidence" value="ECO:0007669"/>
    <property type="project" value="InterPro"/>
</dbReference>
<dbReference type="InterPro" id="IPR039421">
    <property type="entry name" value="Type_1_exporter"/>
</dbReference>
<keyword evidence="7 9" id="KW-0472">Membrane</keyword>
<comment type="caution">
    <text evidence="12">The sequence shown here is derived from an EMBL/GenBank/DDBJ whole genome shotgun (WGS) entry which is preliminary data.</text>
</comment>
<dbReference type="AlphaFoldDB" id="A0A7V7PN51"/>
<feature type="transmembrane region" description="Helical" evidence="9">
    <location>
        <begin position="199"/>
        <end position="219"/>
    </location>
</feature>
<keyword evidence="4" id="KW-0547">Nucleotide-binding</keyword>
<feature type="transmembrane region" description="Helical" evidence="9">
    <location>
        <begin position="153"/>
        <end position="179"/>
    </location>
</feature>
<dbReference type="GO" id="GO:0034040">
    <property type="term" value="F:ATPase-coupled lipid transmembrane transporter activity"/>
    <property type="evidence" value="ECO:0007669"/>
    <property type="project" value="TreeGrafter"/>
</dbReference>
<dbReference type="PANTHER" id="PTHR24221">
    <property type="entry name" value="ATP-BINDING CASSETTE SUB-FAMILY B"/>
    <property type="match status" value="1"/>
</dbReference>
<feature type="region of interest" description="Disordered" evidence="8">
    <location>
        <begin position="1"/>
        <end position="34"/>
    </location>
</feature>
<dbReference type="Pfam" id="PF00005">
    <property type="entry name" value="ABC_tran"/>
    <property type="match status" value="1"/>
</dbReference>
<dbReference type="InterPro" id="IPR011527">
    <property type="entry name" value="ABC1_TM_dom"/>
</dbReference>
<proteinExistence type="inferred from homology"/>
<dbReference type="InterPro" id="IPR003593">
    <property type="entry name" value="AAA+_ATPase"/>
</dbReference>
<accession>A0A7V7PN51</accession>
<evidence type="ECO:0000256" key="3">
    <source>
        <dbReference type="ARBA" id="ARBA00022692"/>
    </source>
</evidence>
<dbReference type="InterPro" id="IPR036640">
    <property type="entry name" value="ABC1_TM_sf"/>
</dbReference>
<evidence type="ECO:0000313" key="12">
    <source>
        <dbReference type="EMBL" id="KAB0679039.1"/>
    </source>
</evidence>
<gene>
    <name evidence="12" type="ORF">F6X38_14165</name>
</gene>
<name>A0A7V7PN51_9HYPH</name>
<dbReference type="PROSITE" id="PS50929">
    <property type="entry name" value="ABC_TM1F"/>
    <property type="match status" value="1"/>
</dbReference>
<feature type="compositionally biased region" description="Basic and acidic residues" evidence="8">
    <location>
        <begin position="104"/>
        <end position="115"/>
    </location>
</feature>
<dbReference type="SMART" id="SM00382">
    <property type="entry name" value="AAA"/>
    <property type="match status" value="1"/>
</dbReference>
<dbReference type="GO" id="GO:0140359">
    <property type="term" value="F:ABC-type transporter activity"/>
    <property type="evidence" value="ECO:0007669"/>
    <property type="project" value="InterPro"/>
</dbReference>
<evidence type="ECO:0000256" key="4">
    <source>
        <dbReference type="ARBA" id="ARBA00022741"/>
    </source>
</evidence>
<feature type="compositionally biased region" description="Low complexity" evidence="8">
    <location>
        <begin position="1"/>
        <end position="30"/>
    </location>
</feature>
<evidence type="ECO:0000256" key="9">
    <source>
        <dbReference type="SAM" id="Phobius"/>
    </source>
</evidence>